<organism evidence="2">
    <name type="scientific">Caldithrix abyssi</name>
    <dbReference type="NCBI Taxonomy" id="187145"/>
    <lineage>
        <taxon>Bacteria</taxon>
        <taxon>Pseudomonadati</taxon>
        <taxon>Calditrichota</taxon>
        <taxon>Calditrichia</taxon>
        <taxon>Calditrichales</taxon>
        <taxon>Calditrichaceae</taxon>
        <taxon>Caldithrix</taxon>
    </lineage>
</organism>
<dbReference type="Gene3D" id="3.40.50.10300">
    <property type="entry name" value="CoaB-like"/>
    <property type="match status" value="1"/>
</dbReference>
<keyword evidence="2" id="KW-0456">Lyase</keyword>
<dbReference type="Pfam" id="PF04127">
    <property type="entry name" value="DFP"/>
    <property type="match status" value="1"/>
</dbReference>
<dbReference type="EMBL" id="DRLI01000278">
    <property type="protein sequence ID" value="HHM02794.1"/>
    <property type="molecule type" value="Genomic_DNA"/>
</dbReference>
<name>A0A7V5VFA2_CALAY</name>
<dbReference type="NCBIfam" id="TIGR00521">
    <property type="entry name" value="coaBC_dfp"/>
    <property type="match status" value="1"/>
</dbReference>
<dbReference type="GO" id="GO:0004633">
    <property type="term" value="F:phosphopantothenoylcysteine decarboxylase activity"/>
    <property type="evidence" value="ECO:0007669"/>
    <property type="project" value="UniProtKB-EC"/>
</dbReference>
<reference evidence="2" key="1">
    <citation type="journal article" date="2020" name="mSystems">
        <title>Genome- and Community-Level Interaction Insights into Carbon Utilization and Element Cycling Functions of Hydrothermarchaeota in Hydrothermal Sediment.</title>
        <authorList>
            <person name="Zhou Z."/>
            <person name="Liu Y."/>
            <person name="Xu W."/>
            <person name="Pan J."/>
            <person name="Luo Z.H."/>
            <person name="Li M."/>
        </authorList>
    </citation>
    <scope>NUCLEOTIDE SEQUENCE [LARGE SCALE GENOMIC DNA]</scope>
    <source>
        <strain evidence="2">HyVt-460</strain>
    </source>
</reference>
<keyword evidence="2" id="KW-0436">Ligase</keyword>
<gene>
    <name evidence="2" type="primary">coaBC</name>
    <name evidence="2" type="ORF">ENJ15_07245</name>
</gene>
<dbReference type="GO" id="GO:0015937">
    <property type="term" value="P:coenzyme A biosynthetic process"/>
    <property type="evidence" value="ECO:0007669"/>
    <property type="project" value="InterPro"/>
</dbReference>
<evidence type="ECO:0000259" key="1">
    <source>
        <dbReference type="Pfam" id="PF04127"/>
    </source>
</evidence>
<dbReference type="EC" id="6.3.2.5" evidence="2"/>
<dbReference type="GO" id="GO:0015941">
    <property type="term" value="P:pantothenate catabolic process"/>
    <property type="evidence" value="ECO:0007669"/>
    <property type="project" value="InterPro"/>
</dbReference>
<dbReference type="InterPro" id="IPR007085">
    <property type="entry name" value="DNA/pantothenate-metab_flavo_C"/>
</dbReference>
<dbReference type="GO" id="GO:0010181">
    <property type="term" value="F:FMN binding"/>
    <property type="evidence" value="ECO:0007669"/>
    <property type="project" value="InterPro"/>
</dbReference>
<sequence length="338" mass="37694">MKPETVYCKNLCGPRIYHAAPLLRELSRQGFALLVEESGFKTHEDFWRLFKGTGPGKYPPEEEQVQMWFVDEWPRSVSKNTLIVPVDIQEPCPESRKDIAPLLPGQIVPTADEVRDRILRMSAKDGPLTGKKVLINAGPTVEDLDPVRFFSNRSTGKMGLALARAAYVMGADVTLVAGPTSLFFPTYLNLIRVRSAAGMFSAVREQFPNCDMFIAAAAVADFTPENVRQHKIKKTEGKMFLEMRRTTDILKYAGEQKKANQTLIGFSVETTELTRNSRQKLYRKNLDMIVANNPLSEGAGFAGDTNRVTLISREGERKLGKLSKLKTAGIILQEAAKL</sequence>
<dbReference type="SUPFAM" id="SSF102645">
    <property type="entry name" value="CoaB-like"/>
    <property type="match status" value="1"/>
</dbReference>
<feature type="domain" description="DNA/pantothenate metabolism flavoprotein C-terminal" evidence="1">
    <location>
        <begin position="128"/>
        <end position="337"/>
    </location>
</feature>
<dbReference type="InterPro" id="IPR005252">
    <property type="entry name" value="CoaBC"/>
</dbReference>
<dbReference type="EC" id="4.1.1.36" evidence="2"/>
<dbReference type="InterPro" id="IPR035929">
    <property type="entry name" value="CoaB-like_sf"/>
</dbReference>
<protein>
    <submittedName>
        <fullName evidence="2">Bifunctional phosphopantothenoylcysteine decarboxylase/phosphopantothenate--cysteine ligase CoaBC</fullName>
        <ecNumber evidence="2">4.1.1.36</ecNumber>
        <ecNumber evidence="2">6.3.2.5</ecNumber>
    </submittedName>
</protein>
<dbReference type="GO" id="GO:0004632">
    <property type="term" value="F:phosphopantothenate--cysteine ligase activity"/>
    <property type="evidence" value="ECO:0007669"/>
    <property type="project" value="UniProtKB-EC"/>
</dbReference>
<comment type="caution">
    <text evidence="2">The sequence shown here is derived from an EMBL/GenBank/DDBJ whole genome shotgun (WGS) entry which is preliminary data.</text>
</comment>
<evidence type="ECO:0000313" key="2">
    <source>
        <dbReference type="EMBL" id="HHM02794.1"/>
    </source>
</evidence>
<accession>A0A7V5VFA2</accession>
<proteinExistence type="predicted"/>
<dbReference type="Proteomes" id="UP000885771">
    <property type="component" value="Unassembled WGS sequence"/>
</dbReference>
<dbReference type="AlphaFoldDB" id="A0A7V5VFA2"/>